<comment type="caution">
    <text evidence="2">The sequence shown here is derived from an EMBL/GenBank/DDBJ whole genome shotgun (WGS) entry which is preliminary data.</text>
</comment>
<dbReference type="AlphaFoldDB" id="A0AAN5CTE9"/>
<organism evidence="2 3">
    <name type="scientific">Pristionchus mayeri</name>
    <dbReference type="NCBI Taxonomy" id="1317129"/>
    <lineage>
        <taxon>Eukaryota</taxon>
        <taxon>Metazoa</taxon>
        <taxon>Ecdysozoa</taxon>
        <taxon>Nematoda</taxon>
        <taxon>Chromadorea</taxon>
        <taxon>Rhabditida</taxon>
        <taxon>Rhabditina</taxon>
        <taxon>Diplogasteromorpha</taxon>
        <taxon>Diplogasteroidea</taxon>
        <taxon>Neodiplogasteridae</taxon>
        <taxon>Pristionchus</taxon>
    </lineage>
</organism>
<keyword evidence="1" id="KW-0812">Transmembrane</keyword>
<reference evidence="3" key="1">
    <citation type="submission" date="2022-10" db="EMBL/GenBank/DDBJ databases">
        <title>Genome assembly of Pristionchus species.</title>
        <authorList>
            <person name="Yoshida K."/>
            <person name="Sommer R.J."/>
        </authorList>
    </citation>
    <scope>NUCLEOTIDE SEQUENCE [LARGE SCALE GENOMIC DNA]</scope>
    <source>
        <strain evidence="3">RS5460</strain>
    </source>
</reference>
<dbReference type="Proteomes" id="UP001328107">
    <property type="component" value="Unassembled WGS sequence"/>
</dbReference>
<evidence type="ECO:0000313" key="3">
    <source>
        <dbReference type="Proteomes" id="UP001328107"/>
    </source>
</evidence>
<sequence>CSRVTMADELSPIEQLPEEILHEIIDNAPESIPALKLVSKIFNDRVDAYVKRARANRLVDRLDLEWLQVGLTRVTVGLPLYRVHLFKLRLNHFVISDVFPWSWIDSSYPEGRNIVVIFFCFTLVYPFNLYYFLNYIRITGNSLFRMIRCNILHFTSYVRPPVRRKTYWTD</sequence>
<proteinExistence type="predicted"/>
<protein>
    <recommendedName>
        <fullName evidence="4">F-box domain-containing protein</fullName>
    </recommendedName>
</protein>
<evidence type="ECO:0000313" key="2">
    <source>
        <dbReference type="EMBL" id="GMR50321.1"/>
    </source>
</evidence>
<keyword evidence="3" id="KW-1185">Reference proteome</keyword>
<name>A0AAN5CTE9_9BILA</name>
<dbReference type="EMBL" id="BTRK01000004">
    <property type="protein sequence ID" value="GMR50321.1"/>
    <property type="molecule type" value="Genomic_DNA"/>
</dbReference>
<gene>
    <name evidence="2" type="ORF">PMAYCL1PPCAC_20516</name>
</gene>
<feature type="non-terminal residue" evidence="2">
    <location>
        <position position="1"/>
    </location>
</feature>
<accession>A0AAN5CTE9</accession>
<evidence type="ECO:0008006" key="4">
    <source>
        <dbReference type="Google" id="ProtNLM"/>
    </source>
</evidence>
<keyword evidence="1" id="KW-0472">Membrane</keyword>
<evidence type="ECO:0000256" key="1">
    <source>
        <dbReference type="SAM" id="Phobius"/>
    </source>
</evidence>
<keyword evidence="1" id="KW-1133">Transmembrane helix</keyword>
<feature type="transmembrane region" description="Helical" evidence="1">
    <location>
        <begin position="114"/>
        <end position="136"/>
    </location>
</feature>